<keyword evidence="2" id="KW-1185">Reference proteome</keyword>
<dbReference type="GeneID" id="55803075"/>
<accession>A0A5S9EQN5</accession>
<organism evidence="1 2">
    <name type="scientific">Tenacibaculum phage PTm1</name>
    <dbReference type="NCBI Taxonomy" id="2547425"/>
    <lineage>
        <taxon>Viruses</taxon>
        <taxon>Duplodnaviria</taxon>
        <taxon>Heunggongvirae</taxon>
        <taxon>Uroviricota</taxon>
        <taxon>Caudoviricetes</taxon>
        <taxon>Shirahamavirus</taxon>
        <taxon>Shirahamavirus PTm1</taxon>
    </lineage>
</organism>
<name>A0A5S9EQN5_9CAUD</name>
<evidence type="ECO:0000313" key="2">
    <source>
        <dbReference type="Proteomes" id="UP000422648"/>
    </source>
</evidence>
<evidence type="ECO:0000313" key="1">
    <source>
        <dbReference type="EMBL" id="BBI90662.1"/>
    </source>
</evidence>
<dbReference type="Proteomes" id="UP000422648">
    <property type="component" value="Segment"/>
</dbReference>
<protein>
    <submittedName>
        <fullName evidence="1">Uncharacterized protein</fullName>
    </submittedName>
</protein>
<dbReference type="RefSeq" id="YP_009873954.1">
    <property type="nucleotide sequence ID" value="NC_049340.1"/>
</dbReference>
<reference evidence="1 2" key="1">
    <citation type="journal article" date="2019" name="Arch. Virol.">
        <title>A novel jumbo Tenacibaculum maritimum lytic phage with head-fiber-like appendages.</title>
        <authorList>
            <person name="Kawato Y."/>
            <person name="Istiqomah I."/>
            <person name="Gaafar A.Y."/>
            <person name="Hanaoka M."/>
            <person name="Ishimaru K."/>
            <person name="Yasuike M."/>
            <person name="Nishiki I."/>
            <person name="Nakamura Y."/>
            <person name="Fujiwara A."/>
            <person name="Nakai T."/>
        </authorList>
    </citation>
    <scope>NUCLEOTIDE SEQUENCE [LARGE SCALE GENOMIC DNA]</scope>
    <source>
        <strain evidence="1 2">PTm1</strain>
    </source>
</reference>
<dbReference type="EMBL" id="AP019524">
    <property type="protein sequence ID" value="BBI90662.1"/>
    <property type="molecule type" value="Genomic_DNA"/>
</dbReference>
<dbReference type="KEGG" id="vg:55803075"/>
<sequence length="339" mass="38929">MQVLDLNKNKPKYTILAKVSKSYPKPNTFVTVDEELVQDFIDSANTILTETEDFLKTDLTTSHPKFLTTKTVFAPCIEETKTERKFPFIFKVKNVSPSGKDINIELFDPFNNTPKGMTFSFKDNQVTTVDLLIGYDTSTSTKSDKLNYIGYVNENGNEVFFEVIGKMPELMANNISKQCIKVFSKIFDLNGEIGEMQKNYEVFKGSAKMDNIMSPYDISRLPIEPFLGNNISQQNINTKPKIKVYDLRNVNGDERNFEEPNQESQKIPFNPEMVLNHPLHDYTEDLMLSMVNKLRDFGITLSINELTDLFEVGFGKMNRSQFMVVPDYDINEENEDINK</sequence>
<proteinExistence type="predicted"/>